<reference evidence="1" key="1">
    <citation type="submission" date="2020-11" db="EMBL/GenBank/DDBJ databases">
        <authorList>
            <consortium name="DOE Joint Genome Institute"/>
            <person name="Ahrendt S."/>
            <person name="Riley R."/>
            <person name="Andreopoulos W."/>
            <person name="Labutti K."/>
            <person name="Pangilinan J."/>
            <person name="Ruiz-Duenas F.J."/>
            <person name="Barrasa J.M."/>
            <person name="Sanchez-Garcia M."/>
            <person name="Camarero S."/>
            <person name="Miyauchi S."/>
            <person name="Serrano A."/>
            <person name="Linde D."/>
            <person name="Babiker R."/>
            <person name="Drula E."/>
            <person name="Ayuso-Fernandez I."/>
            <person name="Pacheco R."/>
            <person name="Padilla G."/>
            <person name="Ferreira P."/>
            <person name="Barriuso J."/>
            <person name="Kellner H."/>
            <person name="Castanera R."/>
            <person name="Alfaro M."/>
            <person name="Ramirez L."/>
            <person name="Pisabarro A.G."/>
            <person name="Kuo A."/>
            <person name="Tritt A."/>
            <person name="Lipzen A."/>
            <person name="He G."/>
            <person name="Yan M."/>
            <person name="Ng V."/>
            <person name="Cullen D."/>
            <person name="Martin F."/>
            <person name="Rosso M.-N."/>
            <person name="Henrissat B."/>
            <person name="Hibbett D."/>
            <person name="Martinez A.T."/>
            <person name="Grigoriev I.V."/>
        </authorList>
    </citation>
    <scope>NUCLEOTIDE SEQUENCE</scope>
    <source>
        <strain evidence="1">CBS 506.95</strain>
    </source>
</reference>
<organism evidence="1 2">
    <name type="scientific">Crepidotus variabilis</name>
    <dbReference type="NCBI Taxonomy" id="179855"/>
    <lineage>
        <taxon>Eukaryota</taxon>
        <taxon>Fungi</taxon>
        <taxon>Dikarya</taxon>
        <taxon>Basidiomycota</taxon>
        <taxon>Agaricomycotina</taxon>
        <taxon>Agaricomycetes</taxon>
        <taxon>Agaricomycetidae</taxon>
        <taxon>Agaricales</taxon>
        <taxon>Agaricineae</taxon>
        <taxon>Crepidotaceae</taxon>
        <taxon>Crepidotus</taxon>
    </lineage>
</organism>
<name>A0A9P6EH88_9AGAR</name>
<dbReference type="Proteomes" id="UP000807306">
    <property type="component" value="Unassembled WGS sequence"/>
</dbReference>
<evidence type="ECO:0000313" key="1">
    <source>
        <dbReference type="EMBL" id="KAF9529012.1"/>
    </source>
</evidence>
<proteinExistence type="predicted"/>
<sequence length="158" mass="18099">MSEVQTQLQVPVLVWIDDNNEYNQYEIQHADSIGIQVIELNSTAEAKAWVQANLEFIRENDQPSRLRFISDNVRRETNERVGDYLNVDAGQSILRFLREQSINAPVLIYTSASIDSTRYVESFGAAGSTTSAEVCLRYIENLSARKNNDVGWQEFYAW</sequence>
<dbReference type="AlphaFoldDB" id="A0A9P6EH88"/>
<keyword evidence="2" id="KW-1185">Reference proteome</keyword>
<protein>
    <submittedName>
        <fullName evidence="1">Uncharacterized protein</fullName>
    </submittedName>
</protein>
<dbReference type="OrthoDB" id="3254241at2759"/>
<gene>
    <name evidence="1" type="ORF">CPB83DRAFT_893970</name>
</gene>
<accession>A0A9P6EH88</accession>
<dbReference type="EMBL" id="MU157849">
    <property type="protein sequence ID" value="KAF9529012.1"/>
    <property type="molecule type" value="Genomic_DNA"/>
</dbReference>
<comment type="caution">
    <text evidence="1">The sequence shown here is derived from an EMBL/GenBank/DDBJ whole genome shotgun (WGS) entry which is preliminary data.</text>
</comment>
<evidence type="ECO:0000313" key="2">
    <source>
        <dbReference type="Proteomes" id="UP000807306"/>
    </source>
</evidence>